<dbReference type="Proteomes" id="UP001151081">
    <property type="component" value="Unassembled WGS sequence"/>
</dbReference>
<dbReference type="RefSeq" id="WP_272459975.1">
    <property type="nucleotide sequence ID" value="NZ_JAGTJJ010000093.1"/>
</dbReference>
<accession>A0A9X3XIY7</accession>
<organism evidence="2 3">
    <name type="scientific">Polyangium jinanense</name>
    <dbReference type="NCBI Taxonomy" id="2829994"/>
    <lineage>
        <taxon>Bacteria</taxon>
        <taxon>Pseudomonadati</taxon>
        <taxon>Myxococcota</taxon>
        <taxon>Polyangia</taxon>
        <taxon>Polyangiales</taxon>
        <taxon>Polyangiaceae</taxon>
        <taxon>Polyangium</taxon>
    </lineage>
</organism>
<feature type="domain" description="AAA+ ATPase" evidence="1">
    <location>
        <begin position="35"/>
        <end position="249"/>
    </location>
</feature>
<reference evidence="2 3" key="1">
    <citation type="submission" date="2021-04" db="EMBL/GenBank/DDBJ databases">
        <title>Genome analysis of Polyangium sp.</title>
        <authorList>
            <person name="Li Y."/>
            <person name="Wang J."/>
        </authorList>
    </citation>
    <scope>NUCLEOTIDE SEQUENCE [LARGE SCALE GENOMIC DNA]</scope>
    <source>
        <strain evidence="2 3">SDU14</strain>
    </source>
</reference>
<dbReference type="InterPro" id="IPR003593">
    <property type="entry name" value="AAA+_ATPase"/>
</dbReference>
<dbReference type="SMART" id="SM00028">
    <property type="entry name" value="TPR"/>
    <property type="match status" value="6"/>
</dbReference>
<evidence type="ECO:0000313" key="2">
    <source>
        <dbReference type="EMBL" id="MDC3989051.1"/>
    </source>
</evidence>
<dbReference type="SMART" id="SM00382">
    <property type="entry name" value="AAA"/>
    <property type="match status" value="1"/>
</dbReference>
<name>A0A9X3XIY7_9BACT</name>
<dbReference type="Gene3D" id="1.25.40.10">
    <property type="entry name" value="Tetratricopeptide repeat domain"/>
    <property type="match status" value="2"/>
</dbReference>
<dbReference type="Pfam" id="PF13401">
    <property type="entry name" value="AAA_22"/>
    <property type="match status" value="1"/>
</dbReference>
<keyword evidence="3" id="KW-1185">Reference proteome</keyword>
<protein>
    <submittedName>
        <fullName evidence="2">Tetratricopeptide repeat protein</fullName>
    </submittedName>
</protein>
<dbReference type="InterPro" id="IPR027417">
    <property type="entry name" value="P-loop_NTPase"/>
</dbReference>
<dbReference type="GO" id="GO:0016887">
    <property type="term" value="F:ATP hydrolysis activity"/>
    <property type="evidence" value="ECO:0007669"/>
    <property type="project" value="InterPro"/>
</dbReference>
<dbReference type="InterPro" id="IPR011990">
    <property type="entry name" value="TPR-like_helical_dom_sf"/>
</dbReference>
<dbReference type="PANTHER" id="PTHR47691:SF3">
    <property type="entry name" value="HTH-TYPE TRANSCRIPTIONAL REGULATOR RV0890C-RELATED"/>
    <property type="match status" value="1"/>
</dbReference>
<dbReference type="Gene3D" id="3.40.50.300">
    <property type="entry name" value="P-loop containing nucleotide triphosphate hydrolases"/>
    <property type="match status" value="1"/>
</dbReference>
<comment type="caution">
    <text evidence="2">The sequence shown here is derived from an EMBL/GenBank/DDBJ whole genome shotgun (WGS) entry which is preliminary data.</text>
</comment>
<evidence type="ECO:0000259" key="1">
    <source>
        <dbReference type="SMART" id="SM00382"/>
    </source>
</evidence>
<dbReference type="PRINTS" id="PR00364">
    <property type="entry name" value="DISEASERSIST"/>
</dbReference>
<dbReference type="SUPFAM" id="SSF52540">
    <property type="entry name" value="P-loop containing nucleoside triphosphate hydrolases"/>
    <property type="match status" value="1"/>
</dbReference>
<dbReference type="InterPro" id="IPR019734">
    <property type="entry name" value="TPR_rpt"/>
</dbReference>
<dbReference type="PANTHER" id="PTHR47691">
    <property type="entry name" value="REGULATOR-RELATED"/>
    <property type="match status" value="1"/>
</dbReference>
<dbReference type="Pfam" id="PF13424">
    <property type="entry name" value="TPR_12"/>
    <property type="match status" value="2"/>
</dbReference>
<dbReference type="EMBL" id="JAGTJJ010000093">
    <property type="protein sequence ID" value="MDC3989051.1"/>
    <property type="molecule type" value="Genomic_DNA"/>
</dbReference>
<gene>
    <name evidence="2" type="ORF">KEG57_51775</name>
</gene>
<dbReference type="AlphaFoldDB" id="A0A9X3XIY7"/>
<proteinExistence type="predicted"/>
<evidence type="ECO:0000313" key="3">
    <source>
        <dbReference type="Proteomes" id="UP001151081"/>
    </source>
</evidence>
<sequence length="859" mass="91774">MPPRPEKTRTSRDGGASRFVGRESALEKIAEALARGRLVELIGPPGVGKTRLATEFAKRSPRLSVLRFCDLTEAASLSAFLFQVARSLGVPVPLDISPDELARRVRERVFSDDAMLLVLDNFEQLPASADAALAAWFEGEGPGARVLVTSRRRLAGAPATTLSLAPLSTERRSGEPWSEAAELLVARGSAFAGGSFDPQEDRATMEDLARELDGLPLALELAASRFRVLAPKQVLARLSQRFRMLRRPDGTIARANLRESIEMSYVMLAPPEQEAFLASSVFRGGFSLDAADAVLGEEGGPWPLDLLESLLDQSMLTVDQDPHERRYDLLICIREFAESELAQRGGGAARAAERHARYYVGLGERLVGCTDAGSRRALERERENLTAIVHRRGLLGADLALRAALVLAAPASGLPYITVEELLGGALGDDEGEGASPALVGRALLSRGTVRRFLGRLPESAADLERARGIGASIGDHTLLAEAFAGLGNTVAGVGDWGRARAFFERALEACAEPRLRARLLAMLANSFGGTDEYDRAIPLFRQSIAETDRAGDESASATARLALGVILLAAGDFDEASRLLGDALEALTRIGSPHWEGITLSYLARCKQETGDLPAALTLYSDALARLDAAGVRRAQAVAFYQFATALIEAGELSAAAKHLRTALPLARENCGEYEGVILAAQGVVAARRGAAGDAAMLYRRAEASLSAYPKPMFLAAVRVLLGDEPPAAFASCSEVRLALRLRSPVPAPRTAPPLLIARDGSWFRAPGSDASIPLERRKALRGVLRALLRQREERPGEAATVAALVEAGWPGERILASAGTERVYAAVATLRRLGLQGVIQQKAGGYLLSPEIPVVLS</sequence>
<dbReference type="InterPro" id="IPR049945">
    <property type="entry name" value="AAA_22"/>
</dbReference>
<dbReference type="SUPFAM" id="SSF48452">
    <property type="entry name" value="TPR-like"/>
    <property type="match status" value="2"/>
</dbReference>